<dbReference type="InterPro" id="IPR016164">
    <property type="entry name" value="FAD-linked_Oxase-like_C"/>
</dbReference>
<dbReference type="GO" id="GO:0019139">
    <property type="term" value="F:cytokinin dehydrogenase activity"/>
    <property type="evidence" value="ECO:0007669"/>
    <property type="project" value="InterPro"/>
</dbReference>
<dbReference type="GO" id="GO:0009690">
    <property type="term" value="P:cytokinin metabolic process"/>
    <property type="evidence" value="ECO:0007669"/>
    <property type="project" value="InterPro"/>
</dbReference>
<dbReference type="KEGG" id="sesp:BN6_19900"/>
<dbReference type="AlphaFoldDB" id="K0JTQ1"/>
<dbReference type="SUPFAM" id="SSF55103">
    <property type="entry name" value="FAD-linked oxidases, C-terminal domain"/>
    <property type="match status" value="1"/>
</dbReference>
<comment type="cofactor">
    <cofactor evidence="1">
        <name>FAD</name>
        <dbReference type="ChEBI" id="CHEBI:57692"/>
    </cofactor>
</comment>
<evidence type="ECO:0000256" key="3">
    <source>
        <dbReference type="ARBA" id="ARBA00022630"/>
    </source>
</evidence>
<dbReference type="InterPro" id="IPR016170">
    <property type="entry name" value="Cytok_DH_C_sf"/>
</dbReference>
<dbReference type="OrthoDB" id="6278354at2"/>
<dbReference type="Pfam" id="PF01565">
    <property type="entry name" value="FAD_binding_4"/>
    <property type="match status" value="1"/>
</dbReference>
<dbReference type="PROSITE" id="PS51387">
    <property type="entry name" value="FAD_PCMH"/>
    <property type="match status" value="1"/>
</dbReference>
<evidence type="ECO:0000259" key="6">
    <source>
        <dbReference type="PROSITE" id="PS51387"/>
    </source>
</evidence>
<dbReference type="Gene3D" id="3.30.465.10">
    <property type="match status" value="1"/>
</dbReference>
<dbReference type="PATRIC" id="fig|1179773.3.peg.2001"/>
<organism evidence="7 8">
    <name type="scientific">Saccharothrix espanaensis (strain ATCC 51144 / DSM 44229 / JCM 9112 / NBRC 15066 / NRRL 15764)</name>
    <dbReference type="NCBI Taxonomy" id="1179773"/>
    <lineage>
        <taxon>Bacteria</taxon>
        <taxon>Bacillati</taxon>
        <taxon>Actinomycetota</taxon>
        <taxon>Actinomycetes</taxon>
        <taxon>Pseudonocardiales</taxon>
        <taxon>Pseudonocardiaceae</taxon>
        <taxon>Saccharothrix</taxon>
    </lineage>
</organism>
<accession>K0JTQ1</accession>
<dbReference type="RefSeq" id="WP_015099424.1">
    <property type="nucleotide sequence ID" value="NC_019673.1"/>
</dbReference>
<dbReference type="eggNOG" id="COG0277">
    <property type="taxonomic scope" value="Bacteria"/>
</dbReference>
<dbReference type="SUPFAM" id="SSF56176">
    <property type="entry name" value="FAD-binding/transporter-associated domain-like"/>
    <property type="match status" value="1"/>
</dbReference>
<protein>
    <submittedName>
        <fullName evidence="7">Putative oxidoreductase</fullName>
    </submittedName>
</protein>
<dbReference type="HOGENOM" id="CLU_024955_1_1_11"/>
<sequence>MPDPLAPFPPVRGVISTEEHDLRWASTDFGRAVHHRPLAVLRPDSVDDIAAVQRYATTHQLPLVPRAEGHSTSGQAQASGGIVVDMTGLDTVHRIGSDHLVVDAGARWSEVLAATIPHGLTPPVLTDYLELSVGGTLSVGGIGGTSHRHGAQTDNVLALDVLAPDGTRHTCSPTTNPLLFDAVRAGRGRQGVILTATLRLIRAHTHATVHRLRYDNLTDFLADQRTLMNEQRFDYLEGQAQPTETGPWALLIEAATFHSSPDQPDRALHGLRHHDADINTVPYLNFLDRLAESVALLRRIGPWQDPHPWLNLLLPDSDTENIVTTALATTTPELVGDSGLALLYPLPRARFTTPKLRLPQSTTSFLFSLLRAAPPASPATLARMVDHNHRLTTVATAAGGVAYLGDLDT</sequence>
<dbReference type="InterPro" id="IPR016166">
    <property type="entry name" value="FAD-bd_PCMH"/>
</dbReference>
<keyword evidence="5" id="KW-0560">Oxidoreductase</keyword>
<dbReference type="GO" id="GO:0071949">
    <property type="term" value="F:FAD binding"/>
    <property type="evidence" value="ECO:0007669"/>
    <property type="project" value="InterPro"/>
</dbReference>
<evidence type="ECO:0000256" key="2">
    <source>
        <dbReference type="ARBA" id="ARBA00005466"/>
    </source>
</evidence>
<dbReference type="InterPro" id="IPR006094">
    <property type="entry name" value="Oxid_FAD_bind_N"/>
</dbReference>
<reference evidence="7 8" key="1">
    <citation type="journal article" date="2012" name="BMC Genomics">
        <title>Complete genome sequence of Saccharothrix espanaensis DSM 44229T and comparison to the other completely sequenced Pseudonocardiaceae.</title>
        <authorList>
            <person name="Strobel T."/>
            <person name="Al-Dilaimi A."/>
            <person name="Blom J."/>
            <person name="Gessner A."/>
            <person name="Kalinowski J."/>
            <person name="Luzhetska M."/>
            <person name="Puhler A."/>
            <person name="Szczepanowski R."/>
            <person name="Bechthold A."/>
            <person name="Ruckert C."/>
        </authorList>
    </citation>
    <scope>NUCLEOTIDE SEQUENCE [LARGE SCALE GENOMIC DNA]</scope>
    <source>
        <strain evidence="8">ATCC 51144 / DSM 44229 / JCM 9112 / NBRC 15066 / NRRL 15764</strain>
    </source>
</reference>
<dbReference type="InterPro" id="IPR036318">
    <property type="entry name" value="FAD-bd_PCMH-like_sf"/>
</dbReference>
<evidence type="ECO:0000256" key="5">
    <source>
        <dbReference type="ARBA" id="ARBA00023002"/>
    </source>
</evidence>
<keyword evidence="8" id="KW-1185">Reference proteome</keyword>
<evidence type="ECO:0000256" key="1">
    <source>
        <dbReference type="ARBA" id="ARBA00001974"/>
    </source>
</evidence>
<evidence type="ECO:0000313" key="8">
    <source>
        <dbReference type="Proteomes" id="UP000006281"/>
    </source>
</evidence>
<gene>
    <name evidence="7" type="ordered locus">BN6_19900</name>
</gene>
<proteinExistence type="inferred from homology"/>
<dbReference type="PANTHER" id="PTHR13878:SF53">
    <property type="entry name" value="CYTOKININ DEHYDROGENASE 6"/>
    <property type="match status" value="1"/>
</dbReference>
<name>K0JTQ1_SACES</name>
<dbReference type="InterPro" id="IPR016167">
    <property type="entry name" value="FAD-bd_PCMH_sub1"/>
</dbReference>
<dbReference type="InterPro" id="IPR015345">
    <property type="entry name" value="Cytokinin_DH_FAD/cytokin-bd"/>
</dbReference>
<dbReference type="PANTHER" id="PTHR13878">
    <property type="entry name" value="GULONOLACTONE OXIDASE"/>
    <property type="match status" value="1"/>
</dbReference>
<dbReference type="STRING" id="1179773.BN6_19900"/>
<evidence type="ECO:0000256" key="4">
    <source>
        <dbReference type="ARBA" id="ARBA00022827"/>
    </source>
</evidence>
<dbReference type="Pfam" id="PF09265">
    <property type="entry name" value="Cytokin-bind"/>
    <property type="match status" value="1"/>
</dbReference>
<keyword evidence="4" id="KW-0274">FAD</keyword>
<comment type="similarity">
    <text evidence="2">Belongs to the oxygen-dependent FAD-linked oxidoreductase family.</text>
</comment>
<dbReference type="EMBL" id="HE804045">
    <property type="protein sequence ID" value="CCH29311.1"/>
    <property type="molecule type" value="Genomic_DNA"/>
</dbReference>
<evidence type="ECO:0000313" key="7">
    <source>
        <dbReference type="EMBL" id="CCH29311.1"/>
    </source>
</evidence>
<keyword evidence="3" id="KW-0285">Flavoprotein</keyword>
<dbReference type="InterPro" id="IPR016169">
    <property type="entry name" value="FAD-bd_PCMH_sub2"/>
</dbReference>
<dbReference type="InterPro" id="IPR050432">
    <property type="entry name" value="FAD-linked_Oxidoreductases_BP"/>
</dbReference>
<dbReference type="Proteomes" id="UP000006281">
    <property type="component" value="Chromosome"/>
</dbReference>
<dbReference type="Gene3D" id="3.40.462.10">
    <property type="entry name" value="FAD-linked oxidases, C-terminal domain"/>
    <property type="match status" value="1"/>
</dbReference>
<dbReference type="Gene3D" id="3.30.43.10">
    <property type="entry name" value="Uridine Diphospho-n-acetylenolpyruvylglucosamine Reductase, domain 2"/>
    <property type="match status" value="1"/>
</dbReference>
<feature type="domain" description="FAD-binding PCMH-type" evidence="6">
    <location>
        <begin position="33"/>
        <end position="203"/>
    </location>
</feature>